<dbReference type="Proteomes" id="UP001220962">
    <property type="component" value="Chromosome"/>
</dbReference>
<dbReference type="Pfam" id="PF02518">
    <property type="entry name" value="HATPase_c"/>
    <property type="match status" value="1"/>
</dbReference>
<dbReference type="InterPro" id="IPR010559">
    <property type="entry name" value="Sig_transdc_His_kin_internal"/>
</dbReference>
<evidence type="ECO:0000313" key="15">
    <source>
        <dbReference type="EMBL" id="WDH84577.1"/>
    </source>
</evidence>
<evidence type="ECO:0000256" key="11">
    <source>
        <dbReference type="ARBA" id="ARBA00023136"/>
    </source>
</evidence>
<evidence type="ECO:0000256" key="12">
    <source>
        <dbReference type="SAM" id="Phobius"/>
    </source>
</evidence>
<dbReference type="InterPro" id="IPR050640">
    <property type="entry name" value="Bact_2-comp_sensor_kinase"/>
</dbReference>
<dbReference type="CDD" id="cd06225">
    <property type="entry name" value="HAMP"/>
    <property type="match status" value="1"/>
</dbReference>
<name>A0AAX3N7A0_9BACL</name>
<evidence type="ECO:0000313" key="16">
    <source>
        <dbReference type="Proteomes" id="UP001220962"/>
    </source>
</evidence>
<keyword evidence="12" id="KW-1133">Transmembrane helix</keyword>
<feature type="domain" description="HAMP" evidence="14">
    <location>
        <begin position="319"/>
        <end position="371"/>
    </location>
</feature>
<dbReference type="PANTHER" id="PTHR34220">
    <property type="entry name" value="SENSOR HISTIDINE KINASE YPDA"/>
    <property type="match status" value="1"/>
</dbReference>
<evidence type="ECO:0000259" key="13">
    <source>
        <dbReference type="PROSITE" id="PS50109"/>
    </source>
</evidence>
<evidence type="ECO:0000256" key="9">
    <source>
        <dbReference type="ARBA" id="ARBA00022840"/>
    </source>
</evidence>
<dbReference type="PROSITE" id="PS50885">
    <property type="entry name" value="HAMP"/>
    <property type="match status" value="1"/>
</dbReference>
<dbReference type="Pfam" id="PF06580">
    <property type="entry name" value="His_kinase"/>
    <property type="match status" value="1"/>
</dbReference>
<keyword evidence="10" id="KW-0902">Two-component regulatory system</keyword>
<dbReference type="EMBL" id="CP118101">
    <property type="protein sequence ID" value="WDH84577.1"/>
    <property type="molecule type" value="Genomic_DNA"/>
</dbReference>
<evidence type="ECO:0000256" key="7">
    <source>
        <dbReference type="ARBA" id="ARBA00022741"/>
    </source>
</evidence>
<dbReference type="InterPro" id="IPR003660">
    <property type="entry name" value="HAMP_dom"/>
</dbReference>
<dbReference type="InterPro" id="IPR036890">
    <property type="entry name" value="HATPase_C_sf"/>
</dbReference>
<dbReference type="PANTHER" id="PTHR34220:SF7">
    <property type="entry name" value="SENSOR HISTIDINE KINASE YPDA"/>
    <property type="match status" value="1"/>
</dbReference>
<dbReference type="Gene3D" id="3.30.565.10">
    <property type="entry name" value="Histidine kinase-like ATPase, C-terminal domain"/>
    <property type="match status" value="1"/>
</dbReference>
<keyword evidence="8 15" id="KW-0418">Kinase</keyword>
<keyword evidence="5" id="KW-0597">Phosphoprotein</keyword>
<keyword evidence="11 12" id="KW-0472">Membrane</keyword>
<dbReference type="GO" id="GO:0005886">
    <property type="term" value="C:plasma membrane"/>
    <property type="evidence" value="ECO:0007669"/>
    <property type="project" value="UniProtKB-SubCell"/>
</dbReference>
<evidence type="ECO:0000256" key="10">
    <source>
        <dbReference type="ARBA" id="ARBA00023012"/>
    </source>
</evidence>
<keyword evidence="4" id="KW-1003">Cell membrane</keyword>
<protein>
    <recommendedName>
        <fullName evidence="3">histidine kinase</fullName>
        <ecNumber evidence="3">2.7.13.3</ecNumber>
    </recommendedName>
</protein>
<dbReference type="EC" id="2.7.13.3" evidence="3"/>
<dbReference type="InterPro" id="IPR003594">
    <property type="entry name" value="HATPase_dom"/>
</dbReference>
<evidence type="ECO:0000256" key="4">
    <source>
        <dbReference type="ARBA" id="ARBA00022475"/>
    </source>
</evidence>
<gene>
    <name evidence="15" type="ORF">PUW23_10350</name>
</gene>
<keyword evidence="7" id="KW-0547">Nucleotide-binding</keyword>
<dbReference type="SMART" id="SM00304">
    <property type="entry name" value="HAMP"/>
    <property type="match status" value="1"/>
</dbReference>
<evidence type="ECO:0000256" key="8">
    <source>
        <dbReference type="ARBA" id="ARBA00022777"/>
    </source>
</evidence>
<evidence type="ECO:0000256" key="3">
    <source>
        <dbReference type="ARBA" id="ARBA00012438"/>
    </source>
</evidence>
<evidence type="ECO:0000259" key="14">
    <source>
        <dbReference type="PROSITE" id="PS50885"/>
    </source>
</evidence>
<feature type="domain" description="Histidine kinase" evidence="13">
    <location>
        <begin position="478"/>
        <end position="581"/>
    </location>
</feature>
<feature type="transmembrane region" description="Helical" evidence="12">
    <location>
        <begin position="12"/>
        <end position="34"/>
    </location>
</feature>
<proteinExistence type="predicted"/>
<reference evidence="15" key="1">
    <citation type="submission" date="2023-02" db="EMBL/GenBank/DDBJ databases">
        <title>Pathogen: clinical or host-associated sample.</title>
        <authorList>
            <person name="Hergert J."/>
            <person name="Casey R."/>
            <person name="Wagner J."/>
            <person name="Young E.L."/>
            <person name="Oakeson K.F."/>
        </authorList>
    </citation>
    <scope>NUCLEOTIDE SEQUENCE</scope>
    <source>
        <strain evidence="15">2022CK-00830</strain>
    </source>
</reference>
<dbReference type="Pfam" id="PF00672">
    <property type="entry name" value="HAMP"/>
    <property type="match status" value="1"/>
</dbReference>
<feature type="transmembrane region" description="Helical" evidence="12">
    <location>
        <begin position="298"/>
        <end position="317"/>
    </location>
</feature>
<dbReference type="SUPFAM" id="SSF158472">
    <property type="entry name" value="HAMP domain-like"/>
    <property type="match status" value="1"/>
</dbReference>
<dbReference type="InterPro" id="IPR005467">
    <property type="entry name" value="His_kinase_dom"/>
</dbReference>
<dbReference type="GO" id="GO:0005524">
    <property type="term" value="F:ATP binding"/>
    <property type="evidence" value="ECO:0007669"/>
    <property type="project" value="UniProtKB-KW"/>
</dbReference>
<sequence>MYNHKPKFLPFGWKLLISYLILIILPVAILGYTANAILVESMLTQTRNNLQGTLSQMRDNVRYKLEDTGRIADMLYYDETLALNLMRYEEGWISYETTSTILLPKFRQAVESTNQKLWLSIYLKDDNLPEIYYDSGDIDLLRVKQQYFDVYHISRIQNEEWYKDFPKEQYGKTQTWTQVDDDSKFGRISLLRRLVNTMNPLDLKEIGFVRGSVYLSELFASLDYQKIGPGSLLQVVDQEGSTMYSSGEIQTEKHSRQPIESRSGHLLITEQLPELGWTINAYVPQDLLEIGVQKVNQMTLFISLLFVVLISAVAGYISRFFSRRFAKVISVLTMFQQGDFHKRIAYKGNDEFAIIADALNRMGEQTERLIEEVYETNLKKKQAELESLQAQINPHFLYNTLSSISRLAKFGRVEQQHQMIMNLAKFYRLTLNDGRTIISIHDELDQVKAYLDIQKVKYGDRLDVDYCIDPEILKFNTIKLIIQPFIENALEHAWVGDRIYIRVIGELKDEHILLQIIDDGVGMKETYAAQLLQSRDERQKGYGILNVHRRIQLSFGDEYGVSIYSRPGIGTNISITIPIQEKNVI</sequence>
<dbReference type="Gene3D" id="6.10.340.10">
    <property type="match status" value="1"/>
</dbReference>
<keyword evidence="6" id="KW-0808">Transferase</keyword>
<keyword evidence="9" id="KW-0067">ATP-binding</keyword>
<dbReference type="AlphaFoldDB" id="A0AAX3N7A0"/>
<keyword evidence="12" id="KW-0812">Transmembrane</keyword>
<dbReference type="SUPFAM" id="SSF55874">
    <property type="entry name" value="ATPase domain of HSP90 chaperone/DNA topoisomerase II/histidine kinase"/>
    <property type="match status" value="1"/>
</dbReference>
<organism evidence="15 16">
    <name type="scientific">Paenibacillus urinalis</name>
    <dbReference type="NCBI Taxonomy" id="521520"/>
    <lineage>
        <taxon>Bacteria</taxon>
        <taxon>Bacillati</taxon>
        <taxon>Bacillota</taxon>
        <taxon>Bacilli</taxon>
        <taxon>Bacillales</taxon>
        <taxon>Paenibacillaceae</taxon>
        <taxon>Paenibacillus</taxon>
    </lineage>
</organism>
<accession>A0AAX3N7A0</accession>
<dbReference type="PROSITE" id="PS50109">
    <property type="entry name" value="HIS_KIN"/>
    <property type="match status" value="1"/>
</dbReference>
<evidence type="ECO:0000256" key="5">
    <source>
        <dbReference type="ARBA" id="ARBA00022553"/>
    </source>
</evidence>
<dbReference type="GO" id="GO:0000155">
    <property type="term" value="F:phosphorelay sensor kinase activity"/>
    <property type="evidence" value="ECO:0007669"/>
    <property type="project" value="InterPro"/>
</dbReference>
<evidence type="ECO:0000256" key="6">
    <source>
        <dbReference type="ARBA" id="ARBA00022679"/>
    </source>
</evidence>
<comment type="subcellular location">
    <subcellularLocation>
        <location evidence="2">Cell membrane</location>
        <topology evidence="2">Multi-pass membrane protein</topology>
    </subcellularLocation>
</comment>
<dbReference type="SMART" id="SM00387">
    <property type="entry name" value="HATPase_c"/>
    <property type="match status" value="1"/>
</dbReference>
<comment type="catalytic activity">
    <reaction evidence="1">
        <text>ATP + protein L-histidine = ADP + protein N-phospho-L-histidine.</text>
        <dbReference type="EC" id="2.7.13.3"/>
    </reaction>
</comment>
<evidence type="ECO:0000256" key="2">
    <source>
        <dbReference type="ARBA" id="ARBA00004651"/>
    </source>
</evidence>
<dbReference type="RefSeq" id="WP_274359788.1">
    <property type="nucleotide sequence ID" value="NZ_CP118101.1"/>
</dbReference>
<evidence type="ECO:0000256" key="1">
    <source>
        <dbReference type="ARBA" id="ARBA00000085"/>
    </source>
</evidence>